<proteinExistence type="predicted"/>
<feature type="coiled-coil region" evidence="1">
    <location>
        <begin position="101"/>
        <end position="159"/>
    </location>
</feature>
<dbReference type="InterPro" id="IPR003743">
    <property type="entry name" value="Zf-RING_7"/>
</dbReference>
<gene>
    <name evidence="5" type="ORF">H9627_01505</name>
</gene>
<accession>A0A8I0HM36</accession>
<feature type="domain" description="C4-type zinc ribbon" evidence="3">
    <location>
        <begin position="200"/>
        <end position="234"/>
    </location>
</feature>
<dbReference type="InterPro" id="IPR056003">
    <property type="entry name" value="CT398_CC_hairpin"/>
</dbReference>
<feature type="domain" description="CT398-like coiled coil hairpin" evidence="4">
    <location>
        <begin position="27"/>
        <end position="189"/>
    </location>
</feature>
<evidence type="ECO:0000313" key="6">
    <source>
        <dbReference type="Proteomes" id="UP000650224"/>
    </source>
</evidence>
<dbReference type="RefSeq" id="WP_191732256.1">
    <property type="nucleotide sequence ID" value="NZ_JACSPR010000001.1"/>
</dbReference>
<evidence type="ECO:0000259" key="4">
    <source>
        <dbReference type="Pfam" id="PF24481"/>
    </source>
</evidence>
<organism evidence="5 6">
    <name type="scientific">Corynebacterium gallinarum</name>
    <dbReference type="NCBI Taxonomy" id="2762214"/>
    <lineage>
        <taxon>Bacteria</taxon>
        <taxon>Bacillati</taxon>
        <taxon>Actinomycetota</taxon>
        <taxon>Actinomycetes</taxon>
        <taxon>Mycobacteriales</taxon>
        <taxon>Corynebacteriaceae</taxon>
        <taxon>Corynebacterium</taxon>
    </lineage>
</organism>
<feature type="region of interest" description="Disordered" evidence="2">
    <location>
        <begin position="72"/>
        <end position="92"/>
    </location>
</feature>
<comment type="caution">
    <text evidence="5">The sequence shown here is derived from an EMBL/GenBank/DDBJ whole genome shotgun (WGS) entry which is preliminary data.</text>
</comment>
<dbReference type="Pfam" id="PF02591">
    <property type="entry name" value="Zn_ribbon_9"/>
    <property type="match status" value="1"/>
</dbReference>
<name>A0A8I0HM36_9CORY</name>
<evidence type="ECO:0000256" key="1">
    <source>
        <dbReference type="SAM" id="Coils"/>
    </source>
</evidence>
<dbReference type="EMBL" id="JACSPR010000001">
    <property type="protein sequence ID" value="MBD8029016.1"/>
    <property type="molecule type" value="Genomic_DNA"/>
</dbReference>
<evidence type="ECO:0000259" key="3">
    <source>
        <dbReference type="Pfam" id="PF02591"/>
    </source>
</evidence>
<reference evidence="5 6" key="1">
    <citation type="submission" date="2020-08" db="EMBL/GenBank/DDBJ databases">
        <title>A Genomic Blueprint of the Chicken Gut Microbiome.</title>
        <authorList>
            <person name="Gilroy R."/>
            <person name="Ravi A."/>
            <person name="Getino M."/>
            <person name="Pursley I."/>
            <person name="Horton D.L."/>
            <person name="Alikhan N.-F."/>
            <person name="Baker D."/>
            <person name="Gharbi K."/>
            <person name="Hall N."/>
            <person name="Watson M."/>
            <person name="Adriaenssens E.M."/>
            <person name="Foster-Nyarko E."/>
            <person name="Jarju S."/>
            <person name="Secka A."/>
            <person name="Antonio M."/>
            <person name="Oren A."/>
            <person name="Chaudhuri R."/>
            <person name="La Ragione R.M."/>
            <person name="Hildebrand F."/>
            <person name="Pallen M.J."/>
        </authorList>
    </citation>
    <scope>NUCLEOTIDE SEQUENCE [LARGE SCALE GENOMIC DNA]</scope>
    <source>
        <strain evidence="5 6">Sa1YVA5</strain>
    </source>
</reference>
<protein>
    <submittedName>
        <fullName evidence="5">Zinc ribbon domain-containing protein</fullName>
    </submittedName>
</protein>
<dbReference type="AlphaFoldDB" id="A0A8I0HM36"/>
<dbReference type="Proteomes" id="UP000650224">
    <property type="component" value="Unassembled WGS sequence"/>
</dbReference>
<keyword evidence="1" id="KW-0175">Coiled coil</keyword>
<keyword evidence="6" id="KW-1185">Reference proteome</keyword>
<dbReference type="Gene3D" id="1.10.287.1490">
    <property type="match status" value="1"/>
</dbReference>
<dbReference type="Pfam" id="PF24481">
    <property type="entry name" value="CT398_CC"/>
    <property type="match status" value="1"/>
</dbReference>
<evidence type="ECO:0000256" key="2">
    <source>
        <dbReference type="SAM" id="MobiDB-lite"/>
    </source>
</evidence>
<evidence type="ECO:0000313" key="5">
    <source>
        <dbReference type="EMBL" id="MBD8029016.1"/>
    </source>
</evidence>
<sequence length="239" mass="26576">MKLDQQQQKTLLELANAERALAAGAQSKLSPEQETVDKAQADLIRLRDAAAAAQMVVDDMENEILRIQSDERKLRRRKKDSQDSLGAETDEDRRRDLQHDLYTAKSRIADLMSELQEAHNEIHALRNNRDLAQSRVQDAERAVAQAREALEKAKDLTAAEEDPRDRIARLTAQLPAEVITDYQAQRMENGVGAAQFNGRSCGGCAMVLPAGMISEVRNAPANELPQCPECGSYLIRDVS</sequence>